<organism evidence="2 3">
    <name type="scientific">Cyclocybe aegerita</name>
    <name type="common">Black poplar mushroom</name>
    <name type="synonym">Agrocybe aegerita</name>
    <dbReference type="NCBI Taxonomy" id="1973307"/>
    <lineage>
        <taxon>Eukaryota</taxon>
        <taxon>Fungi</taxon>
        <taxon>Dikarya</taxon>
        <taxon>Basidiomycota</taxon>
        <taxon>Agaricomycotina</taxon>
        <taxon>Agaricomycetes</taxon>
        <taxon>Agaricomycetidae</taxon>
        <taxon>Agaricales</taxon>
        <taxon>Agaricineae</taxon>
        <taxon>Bolbitiaceae</taxon>
        <taxon>Cyclocybe</taxon>
    </lineage>
</organism>
<dbReference type="PANTHER" id="PTHR10828:SF38">
    <property type="entry name" value="ARSENICAL-RESISTANCE PROTEIN 2-RELATED"/>
    <property type="match status" value="1"/>
</dbReference>
<dbReference type="Proteomes" id="UP000467700">
    <property type="component" value="Unassembled WGS sequence"/>
</dbReference>
<keyword evidence="3" id="KW-1185">Reference proteome</keyword>
<comment type="caution">
    <text evidence="2">The sequence shown here is derived from an EMBL/GenBank/DDBJ whole genome shotgun (WGS) entry which is preliminary data.</text>
</comment>
<evidence type="ECO:0000313" key="2">
    <source>
        <dbReference type="EMBL" id="CAA7262915.1"/>
    </source>
</evidence>
<dbReference type="EMBL" id="CACVBS010000037">
    <property type="protein sequence ID" value="CAA7262915.1"/>
    <property type="molecule type" value="Genomic_DNA"/>
</dbReference>
<dbReference type="SMART" id="SM00450">
    <property type="entry name" value="RHOD"/>
    <property type="match status" value="1"/>
</dbReference>
<dbReference type="OrthoDB" id="102559at2759"/>
<gene>
    <name evidence="2" type="ORF">AAE3_LOCUS5153</name>
</gene>
<sequence>MYTSYGLLVRVNAVELAEIMKSGKEARKDFVVVDVRDDDFTGGNIKGAINEPSSEFLMNVDGLVKQTKDVPLVIFHCALSQVRGPKAARVCHPSFVEECQLKYQQTYAETRKNILEGQDINHEVAILRDGFSQFQVKFKDDPQLVENWDKDMWASEWS</sequence>
<dbReference type="AlphaFoldDB" id="A0A8S0VRB7"/>
<reference evidence="2 3" key="1">
    <citation type="submission" date="2020-01" db="EMBL/GenBank/DDBJ databases">
        <authorList>
            <person name="Gupta K D."/>
        </authorList>
    </citation>
    <scope>NUCLEOTIDE SEQUENCE [LARGE SCALE GENOMIC DNA]</scope>
</reference>
<dbReference type="InterPro" id="IPR036873">
    <property type="entry name" value="Rhodanese-like_dom_sf"/>
</dbReference>
<dbReference type="PANTHER" id="PTHR10828">
    <property type="entry name" value="M-PHASE INDUCER PHOSPHATASE DUAL SPECIFICITY PHOSPHATASE CDC25"/>
    <property type="match status" value="1"/>
</dbReference>
<dbReference type="InterPro" id="IPR001763">
    <property type="entry name" value="Rhodanese-like_dom"/>
</dbReference>
<dbReference type="GO" id="GO:0005737">
    <property type="term" value="C:cytoplasm"/>
    <property type="evidence" value="ECO:0007669"/>
    <property type="project" value="TreeGrafter"/>
</dbReference>
<evidence type="ECO:0000259" key="1">
    <source>
        <dbReference type="PROSITE" id="PS50206"/>
    </source>
</evidence>
<dbReference type="GO" id="GO:0005634">
    <property type="term" value="C:nucleus"/>
    <property type="evidence" value="ECO:0007669"/>
    <property type="project" value="TreeGrafter"/>
</dbReference>
<protein>
    <recommendedName>
        <fullName evidence="1">Rhodanese domain-containing protein</fullName>
    </recommendedName>
</protein>
<dbReference type="Pfam" id="PF00581">
    <property type="entry name" value="Rhodanese"/>
    <property type="match status" value="1"/>
</dbReference>
<name>A0A8S0VRB7_CYCAE</name>
<accession>A0A8S0VRB7</accession>
<feature type="domain" description="Rhodanese" evidence="1">
    <location>
        <begin position="26"/>
        <end position="136"/>
    </location>
</feature>
<dbReference type="GO" id="GO:0004725">
    <property type="term" value="F:protein tyrosine phosphatase activity"/>
    <property type="evidence" value="ECO:0007669"/>
    <property type="project" value="TreeGrafter"/>
</dbReference>
<proteinExistence type="predicted"/>
<evidence type="ECO:0000313" key="3">
    <source>
        <dbReference type="Proteomes" id="UP000467700"/>
    </source>
</evidence>
<dbReference type="SUPFAM" id="SSF52821">
    <property type="entry name" value="Rhodanese/Cell cycle control phosphatase"/>
    <property type="match status" value="1"/>
</dbReference>
<dbReference type="PROSITE" id="PS50206">
    <property type="entry name" value="RHODANESE_3"/>
    <property type="match status" value="1"/>
</dbReference>
<dbReference type="Gene3D" id="3.40.250.10">
    <property type="entry name" value="Rhodanese-like domain"/>
    <property type="match status" value="1"/>
</dbReference>